<evidence type="ECO:0000313" key="2">
    <source>
        <dbReference type="Proteomes" id="UP001454086"/>
    </source>
</evidence>
<organism evidence="1 2">
    <name type="scientific">Enterocloster hominis</name>
    <name type="common">ex Hitch et al. 2024</name>
    <dbReference type="NCBI Taxonomy" id="1917870"/>
    <lineage>
        <taxon>Bacteria</taxon>
        <taxon>Bacillati</taxon>
        <taxon>Bacillota</taxon>
        <taxon>Clostridia</taxon>
        <taxon>Lachnospirales</taxon>
        <taxon>Lachnospiraceae</taxon>
        <taxon>Enterocloster</taxon>
    </lineage>
</organism>
<dbReference type="Proteomes" id="UP001454086">
    <property type="component" value="Unassembled WGS sequence"/>
</dbReference>
<sequence>MGSEKREDVREIAVKLGAIYIQSPADYYYLKGWIHCLMKKEGKADLKHLCKHPAGRPA</sequence>
<keyword evidence="2" id="KW-1185">Reference proteome</keyword>
<proteinExistence type="predicted"/>
<comment type="caution">
    <text evidence="1">The sequence shown here is derived from an EMBL/GenBank/DDBJ whole genome shotgun (WGS) entry which is preliminary data.</text>
</comment>
<accession>A0ABV1D702</accession>
<reference evidence="1 2" key="1">
    <citation type="submission" date="2024-03" db="EMBL/GenBank/DDBJ databases">
        <title>Human intestinal bacterial collection.</title>
        <authorList>
            <person name="Pauvert C."/>
            <person name="Hitch T.C.A."/>
            <person name="Clavel T."/>
        </authorList>
    </citation>
    <scope>NUCLEOTIDE SEQUENCE [LARGE SCALE GENOMIC DNA]</scope>
    <source>
        <strain evidence="1 2">CLA-SR-H021</strain>
    </source>
</reference>
<dbReference type="RefSeq" id="WP_157045617.1">
    <property type="nucleotide sequence ID" value="NZ_JAJFEB010000006.1"/>
</dbReference>
<evidence type="ECO:0000313" key="1">
    <source>
        <dbReference type="EMBL" id="MEQ2426175.1"/>
    </source>
</evidence>
<gene>
    <name evidence="1" type="ORF">WMQ36_14460</name>
</gene>
<dbReference type="EMBL" id="JBBMFM010000053">
    <property type="protein sequence ID" value="MEQ2426175.1"/>
    <property type="molecule type" value="Genomic_DNA"/>
</dbReference>
<protein>
    <submittedName>
        <fullName evidence="1">Uncharacterized protein</fullName>
    </submittedName>
</protein>
<name>A0ABV1D702_9FIRM</name>